<dbReference type="HOGENOM" id="CLU_2684193_0_0_11"/>
<dbReference type="AlphaFoldDB" id="A0A0A1DHQ4"/>
<dbReference type="Proteomes" id="UP000030300">
    <property type="component" value="Chromosome"/>
</dbReference>
<dbReference type="STRING" id="2045.KR76_04220"/>
<name>A0A0A1DHQ4_NOCSI</name>
<dbReference type="EMBL" id="CP009896">
    <property type="protein sequence ID" value="AIY16162.1"/>
    <property type="molecule type" value="Genomic_DNA"/>
</dbReference>
<evidence type="ECO:0000313" key="2">
    <source>
        <dbReference type="Proteomes" id="UP000030300"/>
    </source>
</evidence>
<sequence length="74" mass="8257">MADKHGCGFEVIARDANYRATKWLGTCTCGTKFSETTYEATEDAWRQHCYEVNGIAPKAMGNQEGRWLPSVPSL</sequence>
<organism evidence="1 2">
    <name type="scientific">Nocardioides simplex</name>
    <name type="common">Arthrobacter simplex</name>
    <dbReference type="NCBI Taxonomy" id="2045"/>
    <lineage>
        <taxon>Bacteria</taxon>
        <taxon>Bacillati</taxon>
        <taxon>Actinomycetota</taxon>
        <taxon>Actinomycetes</taxon>
        <taxon>Propionibacteriales</taxon>
        <taxon>Nocardioidaceae</taxon>
        <taxon>Pimelobacter</taxon>
    </lineage>
</organism>
<reference evidence="1 2" key="1">
    <citation type="journal article" date="2015" name="Genome Announc.">
        <title>Complete Genome Sequence of Steroid-Transforming Nocardioides simplex VKM Ac-2033D.</title>
        <authorList>
            <person name="Shtratnikova V.Y."/>
            <person name="Schelkunov M.I."/>
            <person name="Pekov Y.A."/>
            <person name="Fokina V.V."/>
            <person name="Logacheva M.D."/>
            <person name="Sokolov S.L."/>
            <person name="Bragin E.Y."/>
            <person name="Ashapkin V.V."/>
            <person name="Donova M.V."/>
        </authorList>
    </citation>
    <scope>NUCLEOTIDE SEQUENCE [LARGE SCALE GENOMIC DNA]</scope>
    <source>
        <strain evidence="1 2">VKM Ac-2033D</strain>
    </source>
</reference>
<protein>
    <submittedName>
        <fullName evidence="1">Uncharacterized protein</fullName>
    </submittedName>
</protein>
<gene>
    <name evidence="1" type="ORF">KR76_04220</name>
</gene>
<dbReference type="KEGG" id="psim:KR76_04220"/>
<dbReference type="GeneID" id="96608166"/>
<dbReference type="RefSeq" id="WP_038676856.1">
    <property type="nucleotide sequence ID" value="NZ_BJMC01000029.1"/>
</dbReference>
<accession>A0A0A1DHQ4</accession>
<proteinExistence type="predicted"/>
<evidence type="ECO:0000313" key="1">
    <source>
        <dbReference type="EMBL" id="AIY16162.1"/>
    </source>
</evidence>
<keyword evidence="2" id="KW-1185">Reference proteome</keyword>